<dbReference type="AlphaFoldDB" id="A0A8H5AUR5"/>
<dbReference type="EMBL" id="JAACJK010000228">
    <property type="protein sequence ID" value="KAF5311193.1"/>
    <property type="molecule type" value="Genomic_DNA"/>
</dbReference>
<reference evidence="2 3" key="1">
    <citation type="journal article" date="2020" name="ISME J.">
        <title>Uncovering the hidden diversity of litter-decomposition mechanisms in mushroom-forming fungi.</title>
        <authorList>
            <person name="Floudas D."/>
            <person name="Bentzer J."/>
            <person name="Ahren D."/>
            <person name="Johansson T."/>
            <person name="Persson P."/>
            <person name="Tunlid A."/>
        </authorList>
    </citation>
    <scope>NUCLEOTIDE SEQUENCE [LARGE SCALE GENOMIC DNA]</scope>
    <source>
        <strain evidence="2 3">CBS 175.51</strain>
    </source>
</reference>
<evidence type="ECO:0000313" key="3">
    <source>
        <dbReference type="Proteomes" id="UP000541558"/>
    </source>
</evidence>
<sequence>MRFTSLVALAPLAASFATLATARGYEHNNARDYIEELNLRETAEGLSTRGLLSELSTRELIEELSDRLERRNGTRYGTCKHCGLRNVIKGGSCDKKAGGHVLE</sequence>
<dbReference type="OrthoDB" id="3079326at2759"/>
<gene>
    <name evidence="2" type="ORF">D9611_013024</name>
</gene>
<protein>
    <submittedName>
        <fullName evidence="2">Uncharacterized protein</fullName>
    </submittedName>
</protein>
<dbReference type="Proteomes" id="UP000541558">
    <property type="component" value="Unassembled WGS sequence"/>
</dbReference>
<accession>A0A8H5AUR5</accession>
<evidence type="ECO:0000256" key="1">
    <source>
        <dbReference type="SAM" id="SignalP"/>
    </source>
</evidence>
<comment type="caution">
    <text evidence="2">The sequence shown here is derived from an EMBL/GenBank/DDBJ whole genome shotgun (WGS) entry which is preliminary data.</text>
</comment>
<proteinExistence type="predicted"/>
<name>A0A8H5AUR5_9AGAR</name>
<feature type="signal peptide" evidence="1">
    <location>
        <begin position="1"/>
        <end position="22"/>
    </location>
</feature>
<evidence type="ECO:0000313" key="2">
    <source>
        <dbReference type="EMBL" id="KAF5311193.1"/>
    </source>
</evidence>
<keyword evidence="3" id="KW-1185">Reference proteome</keyword>
<organism evidence="2 3">
    <name type="scientific">Ephemerocybe angulata</name>
    <dbReference type="NCBI Taxonomy" id="980116"/>
    <lineage>
        <taxon>Eukaryota</taxon>
        <taxon>Fungi</taxon>
        <taxon>Dikarya</taxon>
        <taxon>Basidiomycota</taxon>
        <taxon>Agaricomycotina</taxon>
        <taxon>Agaricomycetes</taxon>
        <taxon>Agaricomycetidae</taxon>
        <taxon>Agaricales</taxon>
        <taxon>Agaricineae</taxon>
        <taxon>Psathyrellaceae</taxon>
        <taxon>Ephemerocybe</taxon>
    </lineage>
</organism>
<keyword evidence="1" id="KW-0732">Signal</keyword>
<feature type="chain" id="PRO_5034270411" evidence="1">
    <location>
        <begin position="23"/>
        <end position="103"/>
    </location>
</feature>